<dbReference type="InterPro" id="IPR050817">
    <property type="entry name" value="DjlA_DnaK_co-chaperone"/>
</dbReference>
<name>A0A0Q9YJT9_9GAMM</name>
<keyword evidence="11" id="KW-1185">Reference proteome</keyword>
<dbReference type="STRING" id="295108.HT99x_01847"/>
<dbReference type="Pfam" id="PF00226">
    <property type="entry name" value="DnaJ"/>
    <property type="match status" value="1"/>
</dbReference>
<dbReference type="RefSeq" id="WP_075066475.1">
    <property type="nucleotide sequence ID" value="NZ_LKAJ02000001.1"/>
</dbReference>
<keyword evidence="6 7" id="KW-0143">Chaperone</keyword>
<keyword evidence="1 7" id="KW-1003">Cell membrane</keyword>
<dbReference type="EMBL" id="LKAJ01000007">
    <property type="protein sequence ID" value="KRG20927.1"/>
    <property type="molecule type" value="Genomic_DNA"/>
</dbReference>
<feature type="topological domain" description="Periplasmic" evidence="7">
    <location>
        <begin position="1"/>
        <end position="6"/>
    </location>
</feature>
<dbReference type="AlphaFoldDB" id="A0A0Q9YJT9"/>
<dbReference type="InterPro" id="IPR023749">
    <property type="entry name" value="DjlA"/>
</dbReference>
<dbReference type="Gene3D" id="1.10.3680.10">
    <property type="entry name" value="TerB-like"/>
    <property type="match status" value="1"/>
</dbReference>
<dbReference type="Proteomes" id="UP000051497">
    <property type="component" value="Unassembled WGS sequence"/>
</dbReference>
<evidence type="ECO:0000256" key="3">
    <source>
        <dbReference type="ARBA" id="ARBA00022692"/>
    </source>
</evidence>
<dbReference type="Pfam" id="PF05099">
    <property type="entry name" value="TerB"/>
    <property type="match status" value="1"/>
</dbReference>
<evidence type="ECO:0000313" key="9">
    <source>
        <dbReference type="EMBL" id="KRG20927.1"/>
    </source>
</evidence>
<comment type="caution">
    <text evidence="9">The sequence shown here is derived from an EMBL/GenBank/DDBJ whole genome shotgun (WGS) entry which is preliminary data.</text>
</comment>
<evidence type="ECO:0000256" key="1">
    <source>
        <dbReference type="ARBA" id="ARBA00022475"/>
    </source>
</evidence>
<dbReference type="NCBIfam" id="NF006948">
    <property type="entry name" value="PRK09430.1"/>
    <property type="match status" value="1"/>
</dbReference>
<dbReference type="PRINTS" id="PR00625">
    <property type="entry name" value="JDOMAIN"/>
</dbReference>
<evidence type="ECO:0000256" key="4">
    <source>
        <dbReference type="ARBA" id="ARBA00022989"/>
    </source>
</evidence>
<dbReference type="InterPro" id="IPR029024">
    <property type="entry name" value="TerB-like"/>
</dbReference>
<dbReference type="EMBL" id="LKAJ02000001">
    <property type="protein sequence ID" value="MCS5710117.1"/>
    <property type="molecule type" value="Genomic_DNA"/>
</dbReference>
<dbReference type="PANTHER" id="PTHR24074">
    <property type="entry name" value="CO-CHAPERONE PROTEIN DJLA"/>
    <property type="match status" value="1"/>
</dbReference>
<keyword evidence="3 7" id="KW-0812">Transmembrane</keyword>
<protein>
    <recommendedName>
        <fullName evidence="7">Co-chaperone protein DjlA</fullName>
    </recommendedName>
</protein>
<dbReference type="InterPro" id="IPR036869">
    <property type="entry name" value="J_dom_sf"/>
</dbReference>
<evidence type="ECO:0000256" key="7">
    <source>
        <dbReference type="HAMAP-Rule" id="MF_01153"/>
    </source>
</evidence>
<dbReference type="Gene3D" id="1.10.287.110">
    <property type="entry name" value="DnaJ domain"/>
    <property type="match status" value="1"/>
</dbReference>
<organism evidence="9">
    <name type="scientific">Candidatus Berkiella aquae</name>
    <dbReference type="NCBI Taxonomy" id="295108"/>
    <lineage>
        <taxon>Bacteria</taxon>
        <taxon>Pseudomonadati</taxon>
        <taxon>Pseudomonadota</taxon>
        <taxon>Gammaproteobacteria</taxon>
        <taxon>Candidatus Berkiellales</taxon>
        <taxon>Candidatus Berkiellaceae</taxon>
        <taxon>Candidatus Berkiella</taxon>
    </lineage>
</organism>
<dbReference type="GO" id="GO:0005886">
    <property type="term" value="C:plasma membrane"/>
    <property type="evidence" value="ECO:0007669"/>
    <property type="project" value="UniProtKB-SubCell"/>
</dbReference>
<keyword evidence="2 7" id="KW-0997">Cell inner membrane</keyword>
<comment type="subcellular location">
    <subcellularLocation>
        <location evidence="7">Cell inner membrane</location>
        <topology evidence="7">Single-pass type III membrane protein</topology>
    </subcellularLocation>
</comment>
<keyword evidence="4 7" id="KW-1133">Transmembrane helix</keyword>
<evidence type="ECO:0000313" key="10">
    <source>
        <dbReference type="EMBL" id="MCS5710117.1"/>
    </source>
</evidence>
<evidence type="ECO:0000259" key="8">
    <source>
        <dbReference type="PROSITE" id="PS50076"/>
    </source>
</evidence>
<dbReference type="OrthoDB" id="9782583at2"/>
<evidence type="ECO:0000256" key="6">
    <source>
        <dbReference type="ARBA" id="ARBA00023186"/>
    </source>
</evidence>
<dbReference type="GO" id="GO:0051087">
    <property type="term" value="F:protein-folding chaperone binding"/>
    <property type="evidence" value="ECO:0007669"/>
    <property type="project" value="InterPro"/>
</dbReference>
<dbReference type="PATRIC" id="fig|1590043.3.peg.1885"/>
<dbReference type="SMART" id="SM00271">
    <property type="entry name" value="DnaJ"/>
    <property type="match status" value="1"/>
</dbReference>
<dbReference type="SUPFAM" id="SSF46565">
    <property type="entry name" value="Chaperone J-domain"/>
    <property type="match status" value="1"/>
</dbReference>
<feature type="topological domain" description="Cytoplasmic" evidence="7">
    <location>
        <begin position="31"/>
        <end position="274"/>
    </location>
</feature>
<reference evidence="9" key="1">
    <citation type="submission" date="2015-09" db="EMBL/GenBank/DDBJ databases">
        <title>Draft Genome Sequences of Two Novel Amoeba-resistant Intranuclear Bacteria, Candidatus Berkiella cookevillensis and Candidatus Berkiella aquae.</title>
        <authorList>
            <person name="Mehari Y.T."/>
            <person name="Arivett B.A."/>
            <person name="Farone A.L."/>
            <person name="Gunderson J.H."/>
            <person name="Farone M.B."/>
        </authorList>
    </citation>
    <scope>NUCLEOTIDE SEQUENCE [LARGE SCALE GENOMIC DNA]</scope>
    <source>
        <strain evidence="9">HT99</strain>
    </source>
</reference>
<dbReference type="PROSITE" id="PS50076">
    <property type="entry name" value="DNAJ_2"/>
    <property type="match status" value="1"/>
</dbReference>
<keyword evidence="5 7" id="KW-0472">Membrane</keyword>
<evidence type="ECO:0000313" key="11">
    <source>
        <dbReference type="Proteomes" id="UP000051497"/>
    </source>
</evidence>
<comment type="function">
    <text evidence="7">Regulatory DnaK co-chaperone. Direct interaction between DnaK and DjlA is needed for the induction of the wcaABCDE operon, involved in the synthesis of a colanic acid polysaccharide capsule, possibly through activation of the RcsB/RcsC phosphotransfer signaling pathway. The colanic acid capsule may help the bacterium survive conditions outside the host.</text>
</comment>
<dbReference type="InterPro" id="IPR001623">
    <property type="entry name" value="DnaJ_domain"/>
</dbReference>
<sequence>MFIWGKVIGASLGGLMGGPWGCIIGILAGHFFDVGMQREGLVNGDVSLAKKIFFKTTFMIMGYIAKADGRVSEREIEMARNVMAQLHLTPEQKMMAIEYFNMGKANNFDSEAKIDEFLKHCGHHQQLMQLFVEIQLQAAFVDGMGNQAKRAVLERLCEKLHVPPVLLSEIEMRFYAEQRFEQQAHEHQREEQTYRYQPHHSTQSESQLAYEMLGVTAKSTDQEIKKAYRKLMSQHHPDKLVAKGLPEEMIKLATEKVQKIQKAYEYICQLRGIK</sequence>
<gene>
    <name evidence="7 9" type="primary">djlA</name>
    <name evidence="10" type="ORF">HT99x_001610</name>
    <name evidence="9" type="ORF">HT99x_01847</name>
</gene>
<feature type="domain" description="J" evidence="8">
    <location>
        <begin position="208"/>
        <end position="274"/>
    </location>
</feature>
<evidence type="ECO:0000256" key="2">
    <source>
        <dbReference type="ARBA" id="ARBA00022519"/>
    </source>
</evidence>
<accession>A0A0Q9YJT9</accession>
<reference evidence="10" key="2">
    <citation type="journal article" date="2016" name="Genome Announc.">
        <title>Draft Genome Sequences of Two Novel Amoeba-Resistant Intranuclear Bacteria, 'Candidatus Berkiella cookevillensis' and 'Candidatus Berkiella aquae'.</title>
        <authorList>
            <person name="Mehari Y.T."/>
            <person name="Arivett B.A."/>
            <person name="Farone A.L."/>
            <person name="Gunderson J.H."/>
            <person name="Farone M.B."/>
        </authorList>
    </citation>
    <scope>NUCLEOTIDE SEQUENCE</scope>
    <source>
        <strain evidence="10">HT99</strain>
    </source>
</reference>
<dbReference type="CDD" id="cd06257">
    <property type="entry name" value="DnaJ"/>
    <property type="match status" value="1"/>
</dbReference>
<evidence type="ECO:0000256" key="5">
    <source>
        <dbReference type="ARBA" id="ARBA00023136"/>
    </source>
</evidence>
<comment type="domain">
    <text evidence="7">The transmembrane domain is a dimerization domain.</text>
</comment>
<dbReference type="CDD" id="cd07316">
    <property type="entry name" value="terB_like_DjlA"/>
    <property type="match status" value="1"/>
</dbReference>
<reference evidence="10" key="3">
    <citation type="submission" date="2021-06" db="EMBL/GenBank/DDBJ databases">
        <title>Genomic Description and Analysis of Intracellular Bacteria, Candidatus Berkiella cookevillensis and Candidatus Berkiella aquae.</title>
        <authorList>
            <person name="Kidane D.T."/>
            <person name="Mehari Y.T."/>
            <person name="Rice F.C."/>
            <person name="Arivett B.A."/>
            <person name="Farone A.L."/>
            <person name="Berk S.G."/>
            <person name="Farone M.B."/>
        </authorList>
    </citation>
    <scope>NUCLEOTIDE SEQUENCE</scope>
    <source>
        <strain evidence="10">HT99</strain>
    </source>
</reference>
<dbReference type="HAMAP" id="MF_01153">
    <property type="entry name" value="DjlA"/>
    <property type="match status" value="1"/>
</dbReference>
<proteinExistence type="inferred from homology"/>
<comment type="subunit">
    <text evidence="7">Homodimer.</text>
</comment>
<dbReference type="InterPro" id="IPR007791">
    <property type="entry name" value="DjlA_N"/>
</dbReference>